<dbReference type="SUPFAM" id="SSF52058">
    <property type="entry name" value="L domain-like"/>
    <property type="match status" value="1"/>
</dbReference>
<name>A0A0L0URF5_9BASI</name>
<reference evidence="2" key="1">
    <citation type="submission" date="2014-03" db="EMBL/GenBank/DDBJ databases">
        <title>The Genome Sequence of Puccinia striiformis f. sp. tritici PST-78.</title>
        <authorList>
            <consortium name="The Broad Institute Genome Sequencing Platform"/>
            <person name="Cuomo C."/>
            <person name="Hulbert S."/>
            <person name="Chen X."/>
            <person name="Walker B."/>
            <person name="Young S.K."/>
            <person name="Zeng Q."/>
            <person name="Gargeya S."/>
            <person name="Fitzgerald M."/>
            <person name="Haas B."/>
            <person name="Abouelleil A."/>
            <person name="Alvarado L."/>
            <person name="Arachchi H.M."/>
            <person name="Berlin A.M."/>
            <person name="Chapman S.B."/>
            <person name="Goldberg J."/>
            <person name="Griggs A."/>
            <person name="Gujja S."/>
            <person name="Hansen M."/>
            <person name="Howarth C."/>
            <person name="Imamovic A."/>
            <person name="Larimer J."/>
            <person name="McCowan C."/>
            <person name="Montmayeur A."/>
            <person name="Murphy C."/>
            <person name="Neiman D."/>
            <person name="Pearson M."/>
            <person name="Priest M."/>
            <person name="Roberts A."/>
            <person name="Saif S."/>
            <person name="Shea T."/>
            <person name="Sisk P."/>
            <person name="Sykes S."/>
            <person name="Wortman J."/>
            <person name="Nusbaum C."/>
            <person name="Birren B."/>
        </authorList>
    </citation>
    <scope>NUCLEOTIDE SEQUENCE [LARGE SCALE GENOMIC DNA]</scope>
    <source>
        <strain evidence="2">race PST-78</strain>
    </source>
</reference>
<evidence type="ECO:0000313" key="2">
    <source>
        <dbReference type="Proteomes" id="UP000054564"/>
    </source>
</evidence>
<sequence>MSSSGSSTNTSSKIGNNILKLTKRRRIENLRTIRLGTDSRPSSGEVHAEYESSYYDSYEHDSDCLRSLLVAAQGLKCFDIYRVDRLSDICDSDSSSLQLANITQLDLPAHDLGLTHPIINLAIALKSSLQMLTISNHNHNCQRLLPIFENLSDTLQGLSIAHSRILGPITHLKFPALRVLRVVKWDGCISDLLSMTIFSYSPIEVIALSGYELMNHSEPAFHVDPFARLTKLRRLVFSSNLLDFSAPANYLKACQDHQVK</sequence>
<comment type="caution">
    <text evidence="1">The sequence shown here is derived from an EMBL/GenBank/DDBJ whole genome shotgun (WGS) entry which is preliminary data.</text>
</comment>
<organism evidence="1 2">
    <name type="scientific">Puccinia striiformis f. sp. tritici PST-78</name>
    <dbReference type="NCBI Taxonomy" id="1165861"/>
    <lineage>
        <taxon>Eukaryota</taxon>
        <taxon>Fungi</taxon>
        <taxon>Dikarya</taxon>
        <taxon>Basidiomycota</taxon>
        <taxon>Pucciniomycotina</taxon>
        <taxon>Pucciniomycetes</taxon>
        <taxon>Pucciniales</taxon>
        <taxon>Pucciniaceae</taxon>
        <taxon>Puccinia</taxon>
    </lineage>
</organism>
<protein>
    <submittedName>
        <fullName evidence="1">Uncharacterized protein</fullName>
    </submittedName>
</protein>
<dbReference type="Proteomes" id="UP000054564">
    <property type="component" value="Unassembled WGS sequence"/>
</dbReference>
<accession>A0A0L0URF5</accession>
<dbReference type="InterPro" id="IPR032675">
    <property type="entry name" value="LRR_dom_sf"/>
</dbReference>
<gene>
    <name evidence="1" type="ORF">PSTG_16885</name>
</gene>
<evidence type="ECO:0000313" key="1">
    <source>
        <dbReference type="EMBL" id="KNE89658.1"/>
    </source>
</evidence>
<keyword evidence="2" id="KW-1185">Reference proteome</keyword>
<dbReference type="AlphaFoldDB" id="A0A0L0URF5"/>
<dbReference type="Gene3D" id="3.80.10.10">
    <property type="entry name" value="Ribonuclease Inhibitor"/>
    <property type="match status" value="1"/>
</dbReference>
<proteinExistence type="predicted"/>
<dbReference type="EMBL" id="AJIL01000310">
    <property type="protein sequence ID" value="KNE89658.1"/>
    <property type="molecule type" value="Genomic_DNA"/>
</dbReference>